<dbReference type="RefSeq" id="WP_149300391.1">
    <property type="nucleotide sequence ID" value="NZ_VTWH01000002.1"/>
</dbReference>
<name>A0A5B0DZV6_9HYPH</name>
<dbReference type="OrthoDB" id="7907285at2"/>
<organism evidence="2 3">
    <name type="scientific">Aureimonas fodinaquatilis</name>
    <dbReference type="NCBI Taxonomy" id="2565783"/>
    <lineage>
        <taxon>Bacteria</taxon>
        <taxon>Pseudomonadati</taxon>
        <taxon>Pseudomonadota</taxon>
        <taxon>Alphaproteobacteria</taxon>
        <taxon>Hyphomicrobiales</taxon>
        <taxon>Aurantimonadaceae</taxon>
        <taxon>Aureimonas</taxon>
    </lineage>
</organism>
<dbReference type="EMBL" id="VTWH01000002">
    <property type="protein sequence ID" value="KAA0971080.1"/>
    <property type="molecule type" value="Genomic_DNA"/>
</dbReference>
<evidence type="ECO:0000256" key="1">
    <source>
        <dbReference type="SAM" id="Coils"/>
    </source>
</evidence>
<evidence type="ECO:0000313" key="2">
    <source>
        <dbReference type="EMBL" id="KAA0971080.1"/>
    </source>
</evidence>
<comment type="caution">
    <text evidence="2">The sequence shown here is derived from an EMBL/GenBank/DDBJ whole genome shotgun (WGS) entry which is preliminary data.</text>
</comment>
<reference evidence="2 3" key="1">
    <citation type="submission" date="2019-08" db="EMBL/GenBank/DDBJ databases">
        <title>Aureimonas fodiniaquatilis sp. nov., isolated from a coal mine wastewater.</title>
        <authorList>
            <person name="Kim W."/>
        </authorList>
    </citation>
    <scope>NUCLEOTIDE SEQUENCE [LARGE SCALE GENOMIC DNA]</scope>
    <source>
        <strain evidence="2 3">CAU 1482</strain>
    </source>
</reference>
<feature type="coiled-coil region" evidence="1">
    <location>
        <begin position="117"/>
        <end position="151"/>
    </location>
</feature>
<keyword evidence="3" id="KW-1185">Reference proteome</keyword>
<sequence>MIRFYDKAEPAETGGDGLATYRLETYFEAYRDITTRIVRRARPADIAAYPAQYAAYQAARVDADDGFPLVAWPGADEAVRLGLAERGIYTVERLAQADLAAAPVEYRDAQLKAAKFIDDIRMDAPRLAAEIAQLKSELTARDEDIAELRSEIARLKKPAKKPAKPAEGE</sequence>
<protein>
    <submittedName>
        <fullName evidence="2">Uncharacterized protein</fullName>
    </submittedName>
</protein>
<dbReference type="Proteomes" id="UP000324738">
    <property type="component" value="Unassembled WGS sequence"/>
</dbReference>
<proteinExistence type="predicted"/>
<accession>A0A5B0DZV6</accession>
<evidence type="ECO:0000313" key="3">
    <source>
        <dbReference type="Proteomes" id="UP000324738"/>
    </source>
</evidence>
<dbReference type="AlphaFoldDB" id="A0A5B0DZV6"/>
<gene>
    <name evidence="2" type="ORF">FPY71_11585</name>
</gene>
<keyword evidence="1" id="KW-0175">Coiled coil</keyword>